<feature type="transmembrane region" description="Helical" evidence="3">
    <location>
        <begin position="200"/>
        <end position="218"/>
    </location>
</feature>
<feature type="transmembrane region" description="Helical" evidence="3">
    <location>
        <begin position="294"/>
        <end position="312"/>
    </location>
</feature>
<feature type="transmembrane region" description="Helical" evidence="3">
    <location>
        <begin position="347"/>
        <end position="369"/>
    </location>
</feature>
<feature type="transmembrane region" description="Helical" evidence="3">
    <location>
        <begin position="269"/>
        <end position="288"/>
    </location>
</feature>
<gene>
    <name evidence="5" type="primary">pleD_2</name>
    <name evidence="5" type="ORF">ROH8110_03635</name>
</gene>
<dbReference type="Pfam" id="PF00072">
    <property type="entry name" value="Response_reg"/>
    <property type="match status" value="1"/>
</dbReference>
<feature type="transmembrane region" description="Helical" evidence="3">
    <location>
        <begin position="442"/>
        <end position="464"/>
    </location>
</feature>
<dbReference type="Pfam" id="PF00892">
    <property type="entry name" value="EamA"/>
    <property type="match status" value="2"/>
</dbReference>
<dbReference type="EMBL" id="FWFU01000006">
    <property type="protein sequence ID" value="SLN64781.1"/>
    <property type="molecule type" value="Genomic_DNA"/>
</dbReference>
<keyword evidence="3" id="KW-1133">Transmembrane helix</keyword>
<evidence type="ECO:0000256" key="1">
    <source>
        <dbReference type="ARBA" id="ARBA00022553"/>
    </source>
</evidence>
<dbReference type="InterPro" id="IPR050595">
    <property type="entry name" value="Bact_response_regulator"/>
</dbReference>
<proteinExistence type="predicted"/>
<dbReference type="RefSeq" id="WP_085819193.1">
    <property type="nucleotide sequence ID" value="NZ_FWFU01000006.1"/>
</dbReference>
<dbReference type="InterPro" id="IPR000620">
    <property type="entry name" value="EamA_dom"/>
</dbReference>
<dbReference type="GO" id="GO:0000160">
    <property type="term" value="P:phosphorelay signal transduction system"/>
    <property type="evidence" value="ECO:0007669"/>
    <property type="project" value="InterPro"/>
</dbReference>
<keyword evidence="1 2" id="KW-0597">Phosphoprotein</keyword>
<dbReference type="OrthoDB" id="8688375at2"/>
<feature type="transmembrane region" description="Helical" evidence="3">
    <location>
        <begin position="324"/>
        <end position="341"/>
    </location>
</feature>
<feature type="transmembrane region" description="Helical" evidence="3">
    <location>
        <begin position="238"/>
        <end position="257"/>
    </location>
</feature>
<dbReference type="Gene3D" id="3.40.50.2300">
    <property type="match status" value="1"/>
</dbReference>
<dbReference type="GO" id="GO:0016020">
    <property type="term" value="C:membrane"/>
    <property type="evidence" value="ECO:0007669"/>
    <property type="project" value="InterPro"/>
</dbReference>
<evidence type="ECO:0000313" key="5">
    <source>
        <dbReference type="EMBL" id="SLN64781.1"/>
    </source>
</evidence>
<dbReference type="InterPro" id="IPR037185">
    <property type="entry name" value="EmrE-like"/>
</dbReference>
<keyword evidence="3" id="KW-0472">Membrane</keyword>
<feature type="domain" description="Response regulatory" evidence="4">
    <location>
        <begin position="11"/>
        <end position="127"/>
    </location>
</feature>
<dbReference type="PROSITE" id="PS50110">
    <property type="entry name" value="RESPONSE_REGULATORY"/>
    <property type="match status" value="1"/>
</dbReference>
<organism evidence="5 6">
    <name type="scientific">Roseovarius halotolerans</name>
    <dbReference type="NCBI Taxonomy" id="505353"/>
    <lineage>
        <taxon>Bacteria</taxon>
        <taxon>Pseudomonadati</taxon>
        <taxon>Pseudomonadota</taxon>
        <taxon>Alphaproteobacteria</taxon>
        <taxon>Rhodobacterales</taxon>
        <taxon>Roseobacteraceae</taxon>
        <taxon>Roseovarius</taxon>
    </lineage>
</organism>
<dbReference type="InterPro" id="IPR001789">
    <property type="entry name" value="Sig_transdc_resp-reg_receiver"/>
</dbReference>
<keyword evidence="6" id="KW-1185">Reference proteome</keyword>
<keyword evidence="3" id="KW-0812">Transmembrane</keyword>
<sequence>MNEDSSRLEGRALVVDDHKTNRIKMEMAVRNLGLEVECAANGVECLETLRARDFDIVLLDVVMPEMDGFEVLGAIKADPSLRDIPVIVISSLEEIEDSVRAIELGAEDFLTKPFNPVILKARLGAGIERKRLRDKELEYLRQVDRLAAASEVIERKDFDPARLGLEDIAARDDQLGNLAHVFLGMAGEVYRREQMLRNQINLLKGGFLLLLLGVVWGLMPSLSRIIMVDGLNPLGAAFWTLVISAAMMIVVSVATGRYPRLSGSAIRQYLILGLFGNALSQLLLLWSASHVPAMLISIILAAESFMVFIIAASLGLEAPSLKRFIGLCLGLACVLLIIVPGQELAGVGGWMWILLALGVPFCYAVEDIIVAALPEDGADPIATATGTVVAAALIMAPITLLSGTFIAPSVALASYGWAFALIAAVSSFSSVLLVYTIRTTGAVFASQAGYAMTAAGIFWSVLLLQETMSVWVWAALTCLVSGLALVMPKQVEEAAEANARPL</sequence>
<dbReference type="SUPFAM" id="SSF103481">
    <property type="entry name" value="Multidrug resistance efflux transporter EmrE"/>
    <property type="match status" value="2"/>
</dbReference>
<feature type="transmembrane region" description="Helical" evidence="3">
    <location>
        <begin position="381"/>
        <end position="406"/>
    </location>
</feature>
<evidence type="ECO:0000256" key="3">
    <source>
        <dbReference type="SAM" id="Phobius"/>
    </source>
</evidence>
<dbReference type="PANTHER" id="PTHR44591">
    <property type="entry name" value="STRESS RESPONSE REGULATOR PROTEIN 1"/>
    <property type="match status" value="1"/>
</dbReference>
<dbReference type="SMART" id="SM00448">
    <property type="entry name" value="REC"/>
    <property type="match status" value="1"/>
</dbReference>
<dbReference type="SUPFAM" id="SSF52172">
    <property type="entry name" value="CheY-like"/>
    <property type="match status" value="1"/>
</dbReference>
<dbReference type="AlphaFoldDB" id="A0A1X6ZXX7"/>
<dbReference type="Proteomes" id="UP000193207">
    <property type="component" value="Unassembled WGS sequence"/>
</dbReference>
<protein>
    <submittedName>
        <fullName evidence="5">Response regulator PleD</fullName>
    </submittedName>
</protein>
<name>A0A1X6ZXX7_9RHOB</name>
<feature type="transmembrane region" description="Helical" evidence="3">
    <location>
        <begin position="412"/>
        <end position="435"/>
    </location>
</feature>
<dbReference type="InterPro" id="IPR011006">
    <property type="entry name" value="CheY-like_superfamily"/>
</dbReference>
<feature type="transmembrane region" description="Helical" evidence="3">
    <location>
        <begin position="470"/>
        <end position="487"/>
    </location>
</feature>
<reference evidence="5 6" key="1">
    <citation type="submission" date="2017-03" db="EMBL/GenBank/DDBJ databases">
        <authorList>
            <person name="Afonso C.L."/>
            <person name="Miller P.J."/>
            <person name="Scott M.A."/>
            <person name="Spackman E."/>
            <person name="Goraichik I."/>
            <person name="Dimitrov K.M."/>
            <person name="Suarez D.L."/>
            <person name="Swayne D.E."/>
        </authorList>
    </citation>
    <scope>NUCLEOTIDE SEQUENCE [LARGE SCALE GENOMIC DNA]</scope>
    <source>
        <strain evidence="5 6">CECT 8110</strain>
    </source>
</reference>
<dbReference type="PANTHER" id="PTHR44591:SF3">
    <property type="entry name" value="RESPONSE REGULATORY DOMAIN-CONTAINING PROTEIN"/>
    <property type="match status" value="1"/>
</dbReference>
<accession>A0A1X6ZXX7</accession>
<evidence type="ECO:0000256" key="2">
    <source>
        <dbReference type="PROSITE-ProRule" id="PRU00169"/>
    </source>
</evidence>
<evidence type="ECO:0000313" key="6">
    <source>
        <dbReference type="Proteomes" id="UP000193207"/>
    </source>
</evidence>
<evidence type="ECO:0000259" key="4">
    <source>
        <dbReference type="PROSITE" id="PS50110"/>
    </source>
</evidence>
<feature type="modified residue" description="4-aspartylphosphate" evidence="2">
    <location>
        <position position="60"/>
    </location>
</feature>